<dbReference type="CDD" id="cd19049">
    <property type="entry name" value="LGIC_TM_anion"/>
    <property type="match status" value="1"/>
</dbReference>
<reference evidence="3" key="1">
    <citation type="submission" date="2021-06" db="EMBL/GenBank/DDBJ databases">
        <authorList>
            <person name="Hodson N. C."/>
            <person name="Mongue J. A."/>
            <person name="Jaron S. K."/>
        </authorList>
    </citation>
    <scope>NUCLEOTIDE SEQUENCE</scope>
</reference>
<keyword evidence="1" id="KW-0472">Membrane</keyword>
<dbReference type="GO" id="GO:0004888">
    <property type="term" value="F:transmembrane signaling receptor activity"/>
    <property type="evidence" value="ECO:0007669"/>
    <property type="project" value="InterPro"/>
</dbReference>
<dbReference type="PANTHER" id="PTHR18945">
    <property type="entry name" value="NEUROTRANSMITTER GATED ION CHANNEL"/>
    <property type="match status" value="1"/>
</dbReference>
<name>A0A8J2PNV5_9HEXA</name>
<evidence type="ECO:0000313" key="3">
    <source>
        <dbReference type="EMBL" id="CAG7828208.1"/>
    </source>
</evidence>
<protein>
    <recommendedName>
        <fullName evidence="2">Neurotransmitter-gated ion-channel transmembrane domain-containing protein</fullName>
    </recommendedName>
</protein>
<keyword evidence="4" id="KW-1185">Reference proteome</keyword>
<proteinExistence type="predicted"/>
<dbReference type="InterPro" id="IPR006201">
    <property type="entry name" value="Neur_channel"/>
</dbReference>
<dbReference type="EMBL" id="CAJVCH010546563">
    <property type="protein sequence ID" value="CAG7828208.1"/>
    <property type="molecule type" value="Genomic_DNA"/>
</dbReference>
<dbReference type="InterPro" id="IPR006029">
    <property type="entry name" value="Neurotrans-gated_channel_TM"/>
</dbReference>
<comment type="caution">
    <text evidence="3">The sequence shown here is derived from an EMBL/GenBank/DDBJ whole genome shotgun (WGS) entry which is preliminary data.</text>
</comment>
<sequence length="324" mass="35984">MEVASFSKTVEELLLEWVPDKPVRTTPVELNLFQLDKIETKYCRPESSAQIGNYSCLVAEFHLSRSLGFHLVQSYLPTILMVVISWVSFWMDVNSVPGRVTLGITTLLTVSSISTSIQENLPQASYVKAIDVWLGTCTAFVFLALLEFTFVNYLFRRSDLNECFSEEGCRTYPITHHQTGNYSDHNCSTGVNGCRKLEKYEEAPSTCSTIVQQVRDREEGKLSNHLEPQFIGVSSPDHSSLCDASYPPMANEDIPRLKLGISTRLADMLSPSPSPCLTVSTGPTTSAHRSEACPDVTSKTFLRQVSISGCMQKIYPLSTSVLVT</sequence>
<feature type="domain" description="Neurotransmitter-gated ion-channel transmembrane" evidence="2">
    <location>
        <begin position="75"/>
        <end position="160"/>
    </location>
</feature>
<dbReference type="OrthoDB" id="442503at2759"/>
<feature type="transmembrane region" description="Helical" evidence="1">
    <location>
        <begin position="74"/>
        <end position="91"/>
    </location>
</feature>
<dbReference type="AlphaFoldDB" id="A0A8J2PNV5"/>
<dbReference type="GO" id="GO:0005216">
    <property type="term" value="F:monoatomic ion channel activity"/>
    <property type="evidence" value="ECO:0007669"/>
    <property type="project" value="InterPro"/>
</dbReference>
<dbReference type="Pfam" id="PF02932">
    <property type="entry name" value="Neur_chan_memb"/>
    <property type="match status" value="1"/>
</dbReference>
<keyword evidence="1" id="KW-0812">Transmembrane</keyword>
<evidence type="ECO:0000313" key="4">
    <source>
        <dbReference type="Proteomes" id="UP000708208"/>
    </source>
</evidence>
<dbReference type="Proteomes" id="UP000708208">
    <property type="component" value="Unassembled WGS sequence"/>
</dbReference>
<evidence type="ECO:0000259" key="2">
    <source>
        <dbReference type="Pfam" id="PF02932"/>
    </source>
</evidence>
<evidence type="ECO:0000256" key="1">
    <source>
        <dbReference type="SAM" id="Phobius"/>
    </source>
</evidence>
<feature type="transmembrane region" description="Helical" evidence="1">
    <location>
        <begin position="132"/>
        <end position="155"/>
    </location>
</feature>
<organism evidence="3 4">
    <name type="scientific">Allacma fusca</name>
    <dbReference type="NCBI Taxonomy" id="39272"/>
    <lineage>
        <taxon>Eukaryota</taxon>
        <taxon>Metazoa</taxon>
        <taxon>Ecdysozoa</taxon>
        <taxon>Arthropoda</taxon>
        <taxon>Hexapoda</taxon>
        <taxon>Collembola</taxon>
        <taxon>Symphypleona</taxon>
        <taxon>Sminthuridae</taxon>
        <taxon>Allacma</taxon>
    </lineage>
</organism>
<accession>A0A8J2PNV5</accession>
<dbReference type="GO" id="GO:0016020">
    <property type="term" value="C:membrane"/>
    <property type="evidence" value="ECO:0007669"/>
    <property type="project" value="InterPro"/>
</dbReference>
<gene>
    <name evidence="3" type="ORF">AFUS01_LOCUS38153</name>
</gene>
<keyword evidence="1" id="KW-1133">Transmembrane helix</keyword>